<feature type="non-terminal residue" evidence="1">
    <location>
        <position position="1"/>
    </location>
</feature>
<accession>A0AAW1VCI6</accession>
<name>A0AAW1VCI6_9CUCU</name>
<sequence>RSNPNIPIIPDALRRKRPSVRSLPKTPQIVQHPVRSCKLHGVDRRLPELKNARVRFYAPADVPQEQNGMCSLRRRPIEYNITTGTMIGKSAKLERFTYIVWRPFRGNC</sequence>
<keyword evidence="2" id="KW-1185">Reference proteome</keyword>
<protein>
    <submittedName>
        <fullName evidence="1">Uncharacterized protein</fullName>
    </submittedName>
</protein>
<dbReference type="EMBL" id="JARQZJ010000125">
    <property type="protein sequence ID" value="KAK9890467.1"/>
    <property type="molecule type" value="Genomic_DNA"/>
</dbReference>
<evidence type="ECO:0000313" key="1">
    <source>
        <dbReference type="EMBL" id="KAK9890467.1"/>
    </source>
</evidence>
<comment type="caution">
    <text evidence="1">The sequence shown here is derived from an EMBL/GenBank/DDBJ whole genome shotgun (WGS) entry which is preliminary data.</text>
</comment>
<dbReference type="Proteomes" id="UP001431783">
    <property type="component" value="Unassembled WGS sequence"/>
</dbReference>
<reference evidence="1 2" key="1">
    <citation type="submission" date="2023-03" db="EMBL/GenBank/DDBJ databases">
        <title>Genome insight into feeding habits of ladybird beetles.</title>
        <authorList>
            <person name="Li H.-S."/>
            <person name="Huang Y.-H."/>
            <person name="Pang H."/>
        </authorList>
    </citation>
    <scope>NUCLEOTIDE SEQUENCE [LARGE SCALE GENOMIC DNA]</scope>
    <source>
        <strain evidence="1">SYSU_2023b</strain>
        <tissue evidence="1">Whole body</tissue>
    </source>
</reference>
<proteinExistence type="predicted"/>
<organism evidence="1 2">
    <name type="scientific">Henosepilachna vigintioctopunctata</name>
    <dbReference type="NCBI Taxonomy" id="420089"/>
    <lineage>
        <taxon>Eukaryota</taxon>
        <taxon>Metazoa</taxon>
        <taxon>Ecdysozoa</taxon>
        <taxon>Arthropoda</taxon>
        <taxon>Hexapoda</taxon>
        <taxon>Insecta</taxon>
        <taxon>Pterygota</taxon>
        <taxon>Neoptera</taxon>
        <taxon>Endopterygota</taxon>
        <taxon>Coleoptera</taxon>
        <taxon>Polyphaga</taxon>
        <taxon>Cucujiformia</taxon>
        <taxon>Coccinelloidea</taxon>
        <taxon>Coccinellidae</taxon>
        <taxon>Epilachninae</taxon>
        <taxon>Epilachnini</taxon>
        <taxon>Henosepilachna</taxon>
    </lineage>
</organism>
<dbReference type="AlphaFoldDB" id="A0AAW1VCI6"/>
<evidence type="ECO:0000313" key="2">
    <source>
        <dbReference type="Proteomes" id="UP001431783"/>
    </source>
</evidence>
<gene>
    <name evidence="1" type="ORF">WA026_010550</name>
</gene>